<dbReference type="GO" id="GO:0003677">
    <property type="term" value="F:DNA binding"/>
    <property type="evidence" value="ECO:0007669"/>
    <property type="project" value="UniProtKB-UniRule"/>
</dbReference>
<dbReference type="InterPro" id="IPR050342">
    <property type="entry name" value="HMGB"/>
</dbReference>
<feature type="compositionally biased region" description="Basic and acidic residues" evidence="3">
    <location>
        <begin position="347"/>
        <end position="362"/>
    </location>
</feature>
<protein>
    <recommendedName>
        <fullName evidence="4">HMG box domain-containing protein</fullName>
    </recommendedName>
</protein>
<evidence type="ECO:0000259" key="4">
    <source>
        <dbReference type="PROSITE" id="PS50118"/>
    </source>
</evidence>
<dbReference type="AlphaFoldDB" id="A0A7S4R1H1"/>
<evidence type="ECO:0000256" key="1">
    <source>
        <dbReference type="ARBA" id="ARBA00023125"/>
    </source>
</evidence>
<evidence type="ECO:0000256" key="3">
    <source>
        <dbReference type="SAM" id="MobiDB-lite"/>
    </source>
</evidence>
<dbReference type="Pfam" id="PF09011">
    <property type="entry name" value="HMG_box_2"/>
    <property type="match status" value="1"/>
</dbReference>
<keyword evidence="2" id="KW-0539">Nucleus</keyword>
<feature type="domain" description="HMG box" evidence="4">
    <location>
        <begin position="322"/>
        <end position="441"/>
    </location>
</feature>
<evidence type="ECO:0000313" key="5">
    <source>
        <dbReference type="EMBL" id="CAE4600773.1"/>
    </source>
</evidence>
<reference evidence="5" key="1">
    <citation type="submission" date="2021-01" db="EMBL/GenBank/DDBJ databases">
        <authorList>
            <person name="Corre E."/>
            <person name="Pelletier E."/>
            <person name="Niang G."/>
            <person name="Scheremetjew M."/>
            <person name="Finn R."/>
            <person name="Kale V."/>
            <person name="Holt S."/>
            <person name="Cochrane G."/>
            <person name="Meng A."/>
            <person name="Brown T."/>
            <person name="Cohen L."/>
        </authorList>
    </citation>
    <scope>NUCLEOTIDE SEQUENCE</scope>
    <source>
        <strain evidence="5">GSO104</strain>
    </source>
</reference>
<dbReference type="SUPFAM" id="SSF47095">
    <property type="entry name" value="HMG-box"/>
    <property type="match status" value="1"/>
</dbReference>
<proteinExistence type="predicted"/>
<dbReference type="SMART" id="SM00398">
    <property type="entry name" value="HMG"/>
    <property type="match status" value="1"/>
</dbReference>
<accession>A0A7S4R1H1</accession>
<feature type="compositionally biased region" description="Basic and acidic residues" evidence="3">
    <location>
        <begin position="290"/>
        <end position="303"/>
    </location>
</feature>
<dbReference type="EMBL" id="HBNS01014325">
    <property type="protein sequence ID" value="CAE4600773.1"/>
    <property type="molecule type" value="Transcribed_RNA"/>
</dbReference>
<keyword evidence="1 2" id="KW-0238">DNA-binding</keyword>
<sequence length="458" mass="52453">MKRFFSMMSSLHEDSSKTQSIRSSAPLGSIPEVYSERLDPSKCILPLTTTRTNCSKHRQLNLSPYLPPCVLPTLPPHQLLPSLMLLPFPPLFSSFCPIEQKQLAASIASTNAAAARSPLLFAQQEYAEAMKCGSFVQRGAASVYNNFLPLTQPMHETASITLPTTDIHETHCEEPSTVFSSAEHPFFHCSSDQILEAAHHVPKSSRQGDRSLYSNLMSMPNKTASTMLTPQSASPDERLFIQNQKKKERYAVVDILPHKQPHKQEEMKVFDQNKKRNHTSLSEMSTIGRVQHDDTQEHNENRKTSLPSLSIKDHHIPKEVMPRRPFNAYNLFFSEEREKILNSLPGGKDDERPDTQEHMPLDDVKSNQPLATVPLLQRLAKRHALKKRKPRRKSHGKIGFKELTKVVASRWRKLPSEHVEHYKDLAQMDFERYRLEMQCHSSRDYASYKNKRFPLDKK</sequence>
<dbReference type="InterPro" id="IPR009071">
    <property type="entry name" value="HMG_box_dom"/>
</dbReference>
<dbReference type="PROSITE" id="PS50118">
    <property type="entry name" value="HMG_BOX_2"/>
    <property type="match status" value="1"/>
</dbReference>
<dbReference type="PANTHER" id="PTHR48112:SF15">
    <property type="entry name" value="HMG BOX DOMAIN-CONTAINING PROTEIN"/>
    <property type="match status" value="1"/>
</dbReference>
<dbReference type="Gene3D" id="1.10.30.10">
    <property type="entry name" value="High mobility group box domain"/>
    <property type="match status" value="1"/>
</dbReference>
<gene>
    <name evidence="5" type="ORF">DBRI00130_LOCUS11535</name>
</gene>
<evidence type="ECO:0000256" key="2">
    <source>
        <dbReference type="PROSITE-ProRule" id="PRU00267"/>
    </source>
</evidence>
<organism evidence="5">
    <name type="scientific">Ditylum brightwellii</name>
    <dbReference type="NCBI Taxonomy" id="49249"/>
    <lineage>
        <taxon>Eukaryota</taxon>
        <taxon>Sar</taxon>
        <taxon>Stramenopiles</taxon>
        <taxon>Ochrophyta</taxon>
        <taxon>Bacillariophyta</taxon>
        <taxon>Mediophyceae</taxon>
        <taxon>Lithodesmiophycidae</taxon>
        <taxon>Lithodesmiales</taxon>
        <taxon>Lithodesmiaceae</taxon>
        <taxon>Ditylum</taxon>
    </lineage>
</organism>
<dbReference type="InterPro" id="IPR036910">
    <property type="entry name" value="HMG_box_dom_sf"/>
</dbReference>
<feature type="region of interest" description="Disordered" evidence="3">
    <location>
        <begin position="343"/>
        <end position="362"/>
    </location>
</feature>
<name>A0A7S4R1H1_9STRA</name>
<dbReference type="PANTHER" id="PTHR48112">
    <property type="entry name" value="HIGH MOBILITY GROUP PROTEIN DSP1"/>
    <property type="match status" value="1"/>
</dbReference>
<feature type="region of interest" description="Disordered" evidence="3">
    <location>
        <begin position="278"/>
        <end position="304"/>
    </location>
</feature>
<feature type="DNA-binding region" description="HMG box" evidence="2">
    <location>
        <begin position="322"/>
        <end position="441"/>
    </location>
</feature>
<dbReference type="GO" id="GO:0005634">
    <property type="term" value="C:nucleus"/>
    <property type="evidence" value="ECO:0007669"/>
    <property type="project" value="UniProtKB-UniRule"/>
</dbReference>